<dbReference type="RefSeq" id="WP_188555958.1">
    <property type="nucleotide sequence ID" value="NZ_BMGS01000001.1"/>
</dbReference>
<evidence type="ECO:0000313" key="2">
    <source>
        <dbReference type="EMBL" id="GGG28869.1"/>
    </source>
</evidence>
<sequence>MNWLPKIILTSTLWLAFISGGQAQPAGSPRQSVAKASATPAAPTRALLWKISGKGLAKPSYLYGTIHLICPQDLRITEPVKRAFTSTRQLMLELDLDSPTLLQDMKAGMKMNDGQTLHKLLSAADYARVSSYLKDKAGIPIAQVSMLKPFIVSSLLYSNLLNCTPASYETSFVKLAQEQHKEIRGLETVQEQMGFFDKIPYAVQSQLLADLVGREAEAQQEFQLLVALYKAQKIEELRAVTSASAFSFPGYAEMLLDERNQHWVASIAQQAAGQPTFFAVGAAHLGGPKGLLALLRQQGYQVLPVTR</sequence>
<organism evidence="2 3">
    <name type="scientific">Hymenobacter glacieicola</name>
    <dbReference type="NCBI Taxonomy" id="1562124"/>
    <lineage>
        <taxon>Bacteria</taxon>
        <taxon>Pseudomonadati</taxon>
        <taxon>Bacteroidota</taxon>
        <taxon>Cytophagia</taxon>
        <taxon>Cytophagales</taxon>
        <taxon>Hymenobacteraceae</taxon>
        <taxon>Hymenobacter</taxon>
    </lineage>
</organism>
<keyword evidence="1" id="KW-0732">Signal</keyword>
<name>A0ABQ1WFN3_9BACT</name>
<dbReference type="InterPro" id="IPR002816">
    <property type="entry name" value="TraB/PrgY/GumN_fam"/>
</dbReference>
<evidence type="ECO:0000256" key="1">
    <source>
        <dbReference type="SAM" id="SignalP"/>
    </source>
</evidence>
<dbReference type="Proteomes" id="UP000601361">
    <property type="component" value="Unassembled WGS sequence"/>
</dbReference>
<comment type="caution">
    <text evidence="2">The sequence shown here is derived from an EMBL/GenBank/DDBJ whole genome shotgun (WGS) entry which is preliminary data.</text>
</comment>
<proteinExistence type="predicted"/>
<feature type="chain" id="PRO_5046931564" evidence="1">
    <location>
        <begin position="24"/>
        <end position="307"/>
    </location>
</feature>
<keyword evidence="3" id="KW-1185">Reference proteome</keyword>
<evidence type="ECO:0000313" key="3">
    <source>
        <dbReference type="Proteomes" id="UP000601361"/>
    </source>
</evidence>
<gene>
    <name evidence="2" type="ORF">GCM10011378_02010</name>
</gene>
<dbReference type="CDD" id="cd14789">
    <property type="entry name" value="Tiki"/>
    <property type="match status" value="1"/>
</dbReference>
<dbReference type="Pfam" id="PF01963">
    <property type="entry name" value="TraB_PrgY_gumN"/>
    <property type="match status" value="1"/>
</dbReference>
<reference evidence="3" key="1">
    <citation type="journal article" date="2019" name="Int. J. Syst. Evol. Microbiol.">
        <title>The Global Catalogue of Microorganisms (GCM) 10K type strain sequencing project: providing services to taxonomists for standard genome sequencing and annotation.</title>
        <authorList>
            <consortium name="The Broad Institute Genomics Platform"/>
            <consortium name="The Broad Institute Genome Sequencing Center for Infectious Disease"/>
            <person name="Wu L."/>
            <person name="Ma J."/>
        </authorList>
    </citation>
    <scope>NUCLEOTIDE SEQUENCE [LARGE SCALE GENOMIC DNA]</scope>
    <source>
        <strain evidence="3">CGMCC 1.12990</strain>
    </source>
</reference>
<keyword evidence="2" id="KW-0449">Lipoprotein</keyword>
<feature type="signal peptide" evidence="1">
    <location>
        <begin position="1"/>
        <end position="23"/>
    </location>
</feature>
<dbReference type="EMBL" id="BMGS01000001">
    <property type="protein sequence ID" value="GGG28869.1"/>
    <property type="molecule type" value="Genomic_DNA"/>
</dbReference>
<dbReference type="PANTHER" id="PTHR40590:SF1">
    <property type="entry name" value="CYTOPLASMIC PROTEIN"/>
    <property type="match status" value="1"/>
</dbReference>
<protein>
    <submittedName>
        <fullName evidence="2">Lipoprotein</fullName>
    </submittedName>
</protein>
<dbReference type="PANTHER" id="PTHR40590">
    <property type="entry name" value="CYTOPLASMIC PROTEIN-RELATED"/>
    <property type="match status" value="1"/>
</dbReference>
<dbReference type="InterPro" id="IPR047111">
    <property type="entry name" value="YbaP-like"/>
</dbReference>
<accession>A0ABQ1WFN3</accession>